<dbReference type="InterPro" id="IPR029472">
    <property type="entry name" value="Copia-like_N"/>
</dbReference>
<feature type="compositionally biased region" description="Basic and acidic residues" evidence="1">
    <location>
        <begin position="1"/>
        <end position="21"/>
    </location>
</feature>
<sequence>MDKTTFHEEHLSETSTEDKNSSLEATAENLMTLGGNTSHMPFQLTSHRLNGKNYLEWTQSVKLVIDRHGKLGHLTGETKKPEVGDPKMNSWRLENSLVIAWLINSMEPVIALVTVKNGENKNKKPRCDHCKNIGTPVKRVGRFMGNQ</sequence>
<dbReference type="Proteomes" id="UP000694930">
    <property type="component" value="Chromosome 12"/>
</dbReference>
<name>A0ABM1FT53_SOLPN</name>
<evidence type="ECO:0000313" key="4">
    <source>
        <dbReference type="RefSeq" id="XP_015061343.1"/>
    </source>
</evidence>
<keyword evidence="3" id="KW-1185">Reference proteome</keyword>
<evidence type="ECO:0000313" key="3">
    <source>
        <dbReference type="Proteomes" id="UP000694930"/>
    </source>
</evidence>
<dbReference type="PANTHER" id="PTHR37610:SF75">
    <property type="entry name" value="RETROTRANSPOSON COPIA-LIKE N-TERMINAL DOMAIN-CONTAINING PROTEIN"/>
    <property type="match status" value="1"/>
</dbReference>
<evidence type="ECO:0000259" key="2">
    <source>
        <dbReference type="Pfam" id="PF14244"/>
    </source>
</evidence>
<reference evidence="3" key="1">
    <citation type="journal article" date="2014" name="Nat. Genet.">
        <title>The genome of the stress-tolerant wild tomato species Solanum pennellii.</title>
        <authorList>
            <person name="Bolger A."/>
            <person name="Scossa F."/>
            <person name="Bolger M.E."/>
            <person name="Lanz C."/>
            <person name="Maumus F."/>
            <person name="Tohge T."/>
            <person name="Quesneville H."/>
            <person name="Alseekh S."/>
            <person name="Sorensen I."/>
            <person name="Lichtenstein G."/>
            <person name="Fich E.A."/>
            <person name="Conte M."/>
            <person name="Keller H."/>
            <person name="Schneeberger K."/>
            <person name="Schwacke R."/>
            <person name="Ofner I."/>
            <person name="Vrebalov J."/>
            <person name="Xu Y."/>
            <person name="Osorio S."/>
            <person name="Aflitos S.A."/>
            <person name="Schijlen E."/>
            <person name="Jimenez-Gomez J.M."/>
            <person name="Ryngajllo M."/>
            <person name="Kimura S."/>
            <person name="Kumar R."/>
            <person name="Koenig D."/>
            <person name="Headland L.R."/>
            <person name="Maloof J.N."/>
            <person name="Sinha N."/>
            <person name="van Ham R.C."/>
            <person name="Lankhorst R.K."/>
            <person name="Mao L."/>
            <person name="Vogel A."/>
            <person name="Arsova B."/>
            <person name="Panstruga R."/>
            <person name="Fei Z."/>
            <person name="Rose J.K."/>
            <person name="Zamir D."/>
            <person name="Carrari F."/>
            <person name="Giovannoni J.J."/>
            <person name="Weigel D."/>
            <person name="Usadel B."/>
            <person name="Fernie A.R."/>
        </authorList>
    </citation>
    <scope>NUCLEOTIDE SEQUENCE [LARGE SCALE GENOMIC DNA]</scope>
    <source>
        <strain evidence="3">cv. LA0716</strain>
    </source>
</reference>
<feature type="domain" description="Retrotransposon Copia-like N-terminal" evidence="2">
    <location>
        <begin position="42"/>
        <end position="82"/>
    </location>
</feature>
<dbReference type="PANTHER" id="PTHR37610">
    <property type="entry name" value="CCHC-TYPE DOMAIN-CONTAINING PROTEIN"/>
    <property type="match status" value="1"/>
</dbReference>
<organism evidence="3 4">
    <name type="scientific">Solanum pennellii</name>
    <name type="common">Tomato</name>
    <name type="synonym">Lycopersicon pennellii</name>
    <dbReference type="NCBI Taxonomy" id="28526"/>
    <lineage>
        <taxon>Eukaryota</taxon>
        <taxon>Viridiplantae</taxon>
        <taxon>Streptophyta</taxon>
        <taxon>Embryophyta</taxon>
        <taxon>Tracheophyta</taxon>
        <taxon>Spermatophyta</taxon>
        <taxon>Magnoliopsida</taxon>
        <taxon>eudicotyledons</taxon>
        <taxon>Gunneridae</taxon>
        <taxon>Pentapetalae</taxon>
        <taxon>asterids</taxon>
        <taxon>lamiids</taxon>
        <taxon>Solanales</taxon>
        <taxon>Solanaceae</taxon>
        <taxon>Solanoideae</taxon>
        <taxon>Solaneae</taxon>
        <taxon>Solanum</taxon>
        <taxon>Solanum subgen. Lycopersicon</taxon>
    </lineage>
</organism>
<dbReference type="GeneID" id="107007297"/>
<dbReference type="RefSeq" id="XP_015061343.1">
    <property type="nucleotide sequence ID" value="XM_015205857.2"/>
</dbReference>
<protein>
    <submittedName>
        <fullName evidence="4">Uncharacterized protein LOC107007297 isoform X1</fullName>
    </submittedName>
</protein>
<gene>
    <name evidence="4" type="primary">LOC107007297</name>
</gene>
<reference evidence="4" key="2">
    <citation type="submission" date="2025-08" db="UniProtKB">
        <authorList>
            <consortium name="RefSeq"/>
        </authorList>
    </citation>
    <scope>IDENTIFICATION</scope>
</reference>
<accession>A0ABM1FT53</accession>
<evidence type="ECO:0000256" key="1">
    <source>
        <dbReference type="SAM" id="MobiDB-lite"/>
    </source>
</evidence>
<feature type="region of interest" description="Disordered" evidence="1">
    <location>
        <begin position="1"/>
        <end position="22"/>
    </location>
</feature>
<dbReference type="Pfam" id="PF14244">
    <property type="entry name" value="Retrotran_gag_3"/>
    <property type="match status" value="1"/>
</dbReference>
<proteinExistence type="predicted"/>